<evidence type="ECO:0000313" key="2">
    <source>
        <dbReference type="Proteomes" id="UP000003009"/>
    </source>
</evidence>
<gene>
    <name evidence="1" type="ORF">GCWU000324_01909</name>
</gene>
<protein>
    <submittedName>
        <fullName evidence="1">Uncharacterized protein</fullName>
    </submittedName>
</protein>
<dbReference type="STRING" id="629741.GCWU000324_01909"/>
<organism evidence="1 2">
    <name type="scientific">Kingella oralis ATCC 51147</name>
    <dbReference type="NCBI Taxonomy" id="629741"/>
    <lineage>
        <taxon>Bacteria</taxon>
        <taxon>Pseudomonadati</taxon>
        <taxon>Pseudomonadota</taxon>
        <taxon>Betaproteobacteria</taxon>
        <taxon>Neisseriales</taxon>
        <taxon>Neisseriaceae</taxon>
        <taxon>Kingella</taxon>
    </lineage>
</organism>
<accession>C4GIN8</accession>
<name>C4GIN8_9NEIS</name>
<sequence>MDWVKKCCGGRGNGGAMRQPESCGSLKTAGGVFSYNSRFCFSGCRYV</sequence>
<dbReference type="HOGENOM" id="CLU_3169115_0_0_4"/>
<dbReference type="EMBL" id="ACJW02000003">
    <property type="protein sequence ID" value="EEP67660.1"/>
    <property type="molecule type" value="Genomic_DNA"/>
</dbReference>
<evidence type="ECO:0000313" key="1">
    <source>
        <dbReference type="EMBL" id="EEP67660.1"/>
    </source>
</evidence>
<dbReference type="Proteomes" id="UP000003009">
    <property type="component" value="Unassembled WGS sequence"/>
</dbReference>
<proteinExistence type="predicted"/>
<dbReference type="AlphaFoldDB" id="C4GIN8"/>
<reference evidence="1" key="1">
    <citation type="submission" date="2009-04" db="EMBL/GenBank/DDBJ databases">
        <authorList>
            <person name="Weinstock G."/>
            <person name="Sodergren E."/>
            <person name="Clifton S."/>
            <person name="Fulton L."/>
            <person name="Fulton B."/>
            <person name="Courtney L."/>
            <person name="Fronick C."/>
            <person name="Harrison M."/>
            <person name="Strong C."/>
            <person name="Farmer C."/>
            <person name="Delahaunty K."/>
            <person name="Markovic C."/>
            <person name="Hall O."/>
            <person name="Minx P."/>
            <person name="Tomlinson C."/>
            <person name="Mitreva M."/>
            <person name="Nelson J."/>
            <person name="Hou S."/>
            <person name="Wollam A."/>
            <person name="Pepin K.H."/>
            <person name="Johnson M."/>
            <person name="Bhonagiri V."/>
            <person name="Nash W.E."/>
            <person name="Warren W."/>
            <person name="Chinwalla A."/>
            <person name="Mardis E.R."/>
            <person name="Wilson R.K."/>
        </authorList>
    </citation>
    <scope>NUCLEOTIDE SEQUENCE [LARGE SCALE GENOMIC DNA]</scope>
    <source>
        <strain evidence="1">ATCC 51147</strain>
    </source>
</reference>
<comment type="caution">
    <text evidence="1">The sequence shown here is derived from an EMBL/GenBank/DDBJ whole genome shotgun (WGS) entry which is preliminary data.</text>
</comment>
<keyword evidence="2" id="KW-1185">Reference proteome</keyword>